<evidence type="ECO:0000313" key="2">
    <source>
        <dbReference type="Proteomes" id="UP000008037"/>
    </source>
</evidence>
<keyword evidence="2" id="KW-1185">Reference proteome</keyword>
<gene>
    <name evidence="1" type="ordered locus">Ngar_c12720</name>
</gene>
<reference evidence="1 2" key="1">
    <citation type="journal article" date="2012" name="Environ. Microbiol.">
        <title>The genome of the ammonia-oxidizing Candidatus Nitrososphaera gargensis: insights into metabolic versatility and environmental adaptations.</title>
        <authorList>
            <person name="Spang A."/>
            <person name="Poehlein A."/>
            <person name="Offre P."/>
            <person name="Zumbragel S."/>
            <person name="Haider S."/>
            <person name="Rychlik N."/>
            <person name="Nowka B."/>
            <person name="Schmeisser C."/>
            <person name="Lebedeva E.V."/>
            <person name="Rattei T."/>
            <person name="Bohm C."/>
            <person name="Schmid M."/>
            <person name="Galushko A."/>
            <person name="Hatzenpichler R."/>
            <person name="Weinmaier T."/>
            <person name="Daniel R."/>
            <person name="Schleper C."/>
            <person name="Spieck E."/>
            <person name="Streit W."/>
            <person name="Wagner M."/>
        </authorList>
    </citation>
    <scope>NUCLEOTIDE SEQUENCE [LARGE SCALE GENOMIC DNA]</scope>
    <source>
        <strain evidence="2">Ga9.2</strain>
    </source>
</reference>
<dbReference type="AlphaFoldDB" id="K0IJ54"/>
<dbReference type="Proteomes" id="UP000008037">
    <property type="component" value="Chromosome"/>
</dbReference>
<dbReference type="HOGENOM" id="CLU_2044303_0_0_2"/>
<organism evidence="1 2">
    <name type="scientific">Nitrososphaera gargensis (strain Ga9.2)</name>
    <dbReference type="NCBI Taxonomy" id="1237085"/>
    <lineage>
        <taxon>Archaea</taxon>
        <taxon>Nitrososphaerota</taxon>
        <taxon>Nitrososphaeria</taxon>
        <taxon>Nitrososphaerales</taxon>
        <taxon>Nitrososphaeraceae</taxon>
        <taxon>Nitrososphaera</taxon>
    </lineage>
</organism>
<dbReference type="OrthoDB" id="8924at2157"/>
<dbReference type="BioCyc" id="CNIT1237085:G1324-1270-MONOMER"/>
<sequence>MSEDHHQRLEQTASAIEDLLYMEVIKLGDEQDKALLSPHFSIVVSNVMANMKLNEDAGSSDTMKLMYYSLLIYMNEHLKMPKPLIMALGNDLEKNRESMESGKLITTYVAVLSEIWAQNRRQANNNK</sequence>
<dbReference type="EMBL" id="CP002408">
    <property type="protein sequence ID" value="AFU58212.1"/>
    <property type="molecule type" value="Genomic_DNA"/>
</dbReference>
<name>K0IJ54_NITGG</name>
<accession>K0IJ54</accession>
<dbReference type="KEGG" id="nga:Ngar_c12720"/>
<dbReference type="RefSeq" id="WP_015018749.1">
    <property type="nucleotide sequence ID" value="NC_018719.1"/>
</dbReference>
<evidence type="ECO:0000313" key="1">
    <source>
        <dbReference type="EMBL" id="AFU58212.1"/>
    </source>
</evidence>
<dbReference type="STRING" id="1237085.Ngar_c12720"/>
<dbReference type="GeneID" id="13797531"/>
<proteinExistence type="predicted"/>
<protein>
    <submittedName>
        <fullName evidence="1">Uncharacterized protein</fullName>
    </submittedName>
</protein>
<dbReference type="InParanoid" id="K0IJ54"/>